<evidence type="ECO:0000313" key="2">
    <source>
        <dbReference type="EMBL" id="KAF1760915.1"/>
    </source>
</evidence>
<accession>A0A6A5H1U4</accession>
<organism evidence="2 3">
    <name type="scientific">Caenorhabditis remanei</name>
    <name type="common">Caenorhabditis vulgaris</name>
    <dbReference type="NCBI Taxonomy" id="31234"/>
    <lineage>
        <taxon>Eukaryota</taxon>
        <taxon>Metazoa</taxon>
        <taxon>Ecdysozoa</taxon>
        <taxon>Nematoda</taxon>
        <taxon>Chromadorea</taxon>
        <taxon>Rhabditida</taxon>
        <taxon>Rhabditina</taxon>
        <taxon>Rhabditomorpha</taxon>
        <taxon>Rhabditoidea</taxon>
        <taxon>Rhabditidae</taxon>
        <taxon>Peloderinae</taxon>
        <taxon>Caenorhabditis</taxon>
    </lineage>
</organism>
<proteinExistence type="predicted"/>
<dbReference type="PANTHER" id="PTHR21503:SF8">
    <property type="entry name" value="F-BOX ASSOCIATED DOMAIN-CONTAINING PROTEIN-RELATED"/>
    <property type="match status" value="1"/>
</dbReference>
<dbReference type="KEGG" id="crq:GCK72_009168"/>
<dbReference type="RefSeq" id="XP_053586821.1">
    <property type="nucleotide sequence ID" value="XM_053727244.1"/>
</dbReference>
<reference evidence="2 3" key="1">
    <citation type="submission" date="2019-12" db="EMBL/GenBank/DDBJ databases">
        <title>Chromosome-level assembly of the Caenorhabditis remanei genome.</title>
        <authorList>
            <person name="Teterina A.A."/>
            <person name="Willis J.H."/>
            <person name="Phillips P.C."/>
        </authorList>
    </citation>
    <scope>NUCLEOTIDE SEQUENCE [LARGE SCALE GENOMIC DNA]</scope>
    <source>
        <strain evidence="2 3">PX506</strain>
        <tissue evidence="2">Whole organism</tissue>
    </source>
</reference>
<protein>
    <recommendedName>
        <fullName evidence="1">F-box domain-containing protein</fullName>
    </recommendedName>
</protein>
<dbReference type="Pfam" id="PF07735">
    <property type="entry name" value="FBA_2"/>
    <property type="match status" value="1"/>
</dbReference>
<gene>
    <name evidence="2" type="ORF">GCK72_009168</name>
</gene>
<dbReference type="PANTHER" id="PTHR21503">
    <property type="entry name" value="F-BOX-CONTAINING HYPOTHETICAL PROTEIN C.ELEGANS"/>
    <property type="match status" value="1"/>
</dbReference>
<dbReference type="InterPro" id="IPR001810">
    <property type="entry name" value="F-box_dom"/>
</dbReference>
<sequence length="841" mass="96674">MTSTSSPFPLFRLPHIVLSEVFNSTTPDEIIRISLCSKRAARVIKYTSSKWKKRKDLELVLQGTQPSVVQYEEISLLSVSHISEVEDQRQLENMKIGESIVPVDTSNMVTYWKDKLKGVRSVMEYVMDIFNSEIETFYITEDATSSEIHYIFQWMAKRKTAFSAGEACPLLKHLQFVFEKILNLEEMIEGLDGIKVPDDIIREYKIFPDKNISLPGGYDIKRNDGTIATVCTETHPELPITRLKIAVWPEIKLSLCSKKAGLIIRYTSKKWRNLGRLKLVLRDTEPSTVQHSDCTLLAVSDGSAMKDPRYLVDFKIGEIIVPVNISNMITYWADKLEGVGSVMEYVMDIFNSEIEVFDIKEDATSSEIHNIFQWMVERNTVFFSVDFDSGQTTSEDLNFFFQNIKTSGCLQIRGSPNRDYRNPSNSCFSSLKYFINIIDAFWLEKWHLGSLNCSIICLFNTSFSCVDMNVYLRKWKNGQAFSLLNIGFFESSDRNVDQLLDGLDSTEIPIDTRREYRSVRIYMCSKKASLIIKYTVIKWRKKPGMTLELEGTKASVLKFYDHTLLSVSDVFDRQTLGTCKMIKIGNSIVPVETKTMMTYWGNKLKGVRNGMEHVMKIFSSEVQSYTISNDLKPDEIHWLFRWMASRNIVFTDCTLHFGQATIEDLNFFFQNIRFDSKVIILGKPPDGFQMPSTSFLGYPSKSVEVYNGNWLKISDIFSIESYTILLVDTPFSSVDMNGFLKRWKCGKATTRLKVGLFYTKELNIDDVFKDIEKVEVPKETRRTFKLSYDHSLDMDGGYDIKGQDEVIATICEVVIENGIHVLFMAVWPDWSTGEESFDECI</sequence>
<feature type="domain" description="F-box" evidence="1">
    <location>
        <begin position="7"/>
        <end position="54"/>
    </location>
</feature>
<evidence type="ECO:0000259" key="1">
    <source>
        <dbReference type="PROSITE" id="PS50181"/>
    </source>
</evidence>
<dbReference type="Pfam" id="PF00646">
    <property type="entry name" value="F-box"/>
    <property type="match status" value="1"/>
</dbReference>
<dbReference type="PROSITE" id="PS50181">
    <property type="entry name" value="FBOX"/>
    <property type="match status" value="1"/>
</dbReference>
<dbReference type="GeneID" id="9818321"/>
<dbReference type="InterPro" id="IPR012885">
    <property type="entry name" value="F-box_Sdz-33"/>
</dbReference>
<dbReference type="EMBL" id="WUAV01000003">
    <property type="protein sequence ID" value="KAF1760915.1"/>
    <property type="molecule type" value="Genomic_DNA"/>
</dbReference>
<name>A0A6A5H1U4_CAERE</name>
<dbReference type="Proteomes" id="UP000483820">
    <property type="component" value="Chromosome III"/>
</dbReference>
<comment type="caution">
    <text evidence="2">The sequence shown here is derived from an EMBL/GenBank/DDBJ whole genome shotgun (WGS) entry which is preliminary data.</text>
</comment>
<dbReference type="CTD" id="9818321"/>
<evidence type="ECO:0000313" key="3">
    <source>
        <dbReference type="Proteomes" id="UP000483820"/>
    </source>
</evidence>
<dbReference type="AlphaFoldDB" id="A0A6A5H1U4"/>